<dbReference type="InterPro" id="IPR039031">
    <property type="entry name" value="Mucolipin"/>
</dbReference>
<reference evidence="2" key="1">
    <citation type="submission" date="2019-09" db="EMBL/GenBank/DDBJ databases">
        <title>Bird 10,000 Genomes (B10K) Project - Family phase.</title>
        <authorList>
            <person name="Zhang G."/>
        </authorList>
    </citation>
    <scope>NUCLEOTIDE SEQUENCE</scope>
    <source>
        <strain evidence="2">B10K-DU-002-52</strain>
        <tissue evidence="2">Muscle</tissue>
    </source>
</reference>
<dbReference type="PANTHER" id="PTHR12127:SF7">
    <property type="entry name" value="SD02261P"/>
    <property type="match status" value="1"/>
</dbReference>
<gene>
    <name evidence="2" type="primary">Mcoln3_3</name>
    <name evidence="2" type="ORF">PEUTAE_R01688</name>
</gene>
<dbReference type="InterPro" id="IPR049134">
    <property type="entry name" value="MCLN_ECD"/>
</dbReference>
<organism evidence="2 3">
    <name type="scientific">Peucedramus taeniatus</name>
    <name type="common">Olive warbler</name>
    <dbReference type="NCBI Taxonomy" id="135441"/>
    <lineage>
        <taxon>Eukaryota</taxon>
        <taxon>Metazoa</taxon>
        <taxon>Chordata</taxon>
        <taxon>Craniata</taxon>
        <taxon>Vertebrata</taxon>
        <taxon>Euteleostomi</taxon>
        <taxon>Archelosauria</taxon>
        <taxon>Archosauria</taxon>
        <taxon>Dinosauria</taxon>
        <taxon>Saurischia</taxon>
        <taxon>Theropoda</taxon>
        <taxon>Coelurosauria</taxon>
        <taxon>Aves</taxon>
        <taxon>Neognathae</taxon>
        <taxon>Neoaves</taxon>
        <taxon>Telluraves</taxon>
        <taxon>Australaves</taxon>
        <taxon>Passeriformes</taxon>
        <taxon>Passeroidea</taxon>
        <taxon>Fringillidae</taxon>
        <taxon>Peucedraminae</taxon>
        <taxon>Peucedramus</taxon>
    </lineage>
</organism>
<sequence length="95" mass="10696">FKEDNMVAIKHLFPRGYEYGTDDTQGIYTRGDVLDQLAFVLKKYLAVPSRTLGHYAYGGTGGGTEDGTRLRLCQHFFCREDINPSNNTFNTNPSL</sequence>
<proteinExistence type="predicted"/>
<accession>A0A852FZV5</accession>
<comment type="caution">
    <text evidence="2">The sequence shown here is derived from an EMBL/GenBank/DDBJ whole genome shotgun (WGS) entry which is preliminary data.</text>
</comment>
<feature type="domain" description="Mucolipin extracytosolic" evidence="1">
    <location>
        <begin position="1"/>
        <end position="94"/>
    </location>
</feature>
<dbReference type="EMBL" id="WBNO01029055">
    <property type="protein sequence ID" value="NXQ21181.1"/>
    <property type="molecule type" value="Genomic_DNA"/>
</dbReference>
<evidence type="ECO:0000259" key="1">
    <source>
        <dbReference type="Pfam" id="PF21381"/>
    </source>
</evidence>
<name>A0A852FZV5_PEUTA</name>
<dbReference type="GO" id="GO:0072345">
    <property type="term" value="F:NAADP-sensitive calcium-release channel activity"/>
    <property type="evidence" value="ECO:0007669"/>
    <property type="project" value="TreeGrafter"/>
</dbReference>
<protein>
    <submittedName>
        <fullName evidence="2">MCLN3 protein</fullName>
    </submittedName>
</protein>
<dbReference type="Proteomes" id="UP000629713">
    <property type="component" value="Unassembled WGS sequence"/>
</dbReference>
<feature type="non-terminal residue" evidence="2">
    <location>
        <position position="95"/>
    </location>
</feature>
<dbReference type="Pfam" id="PF21381">
    <property type="entry name" value="MCLN_ECD"/>
    <property type="match status" value="1"/>
</dbReference>
<dbReference type="GO" id="GO:0005886">
    <property type="term" value="C:plasma membrane"/>
    <property type="evidence" value="ECO:0007669"/>
    <property type="project" value="TreeGrafter"/>
</dbReference>
<keyword evidence="3" id="KW-1185">Reference proteome</keyword>
<dbReference type="GO" id="GO:0005765">
    <property type="term" value="C:lysosomal membrane"/>
    <property type="evidence" value="ECO:0007669"/>
    <property type="project" value="TreeGrafter"/>
</dbReference>
<feature type="non-terminal residue" evidence="2">
    <location>
        <position position="1"/>
    </location>
</feature>
<dbReference type="AlphaFoldDB" id="A0A852FZV5"/>
<dbReference type="PANTHER" id="PTHR12127">
    <property type="entry name" value="MUCOLIPIN"/>
    <property type="match status" value="1"/>
</dbReference>
<evidence type="ECO:0000313" key="2">
    <source>
        <dbReference type="EMBL" id="NXQ21181.1"/>
    </source>
</evidence>
<evidence type="ECO:0000313" key="3">
    <source>
        <dbReference type="Proteomes" id="UP000629713"/>
    </source>
</evidence>